<dbReference type="GeneID" id="34554420"/>
<evidence type="ECO:0000313" key="2">
    <source>
        <dbReference type="EMBL" id="OHF03535.1"/>
    </source>
</evidence>
<feature type="region of interest" description="Disordered" evidence="1">
    <location>
        <begin position="1"/>
        <end position="22"/>
    </location>
</feature>
<dbReference type="AlphaFoldDB" id="A0A1G4BQC4"/>
<evidence type="ECO:0000313" key="3">
    <source>
        <dbReference type="Proteomes" id="UP000176998"/>
    </source>
</evidence>
<comment type="caution">
    <text evidence="2">The sequence shown here is derived from an EMBL/GenBank/DDBJ whole genome shotgun (WGS) entry which is preliminary data.</text>
</comment>
<dbReference type="Proteomes" id="UP000176998">
    <property type="component" value="Unassembled WGS sequence"/>
</dbReference>
<organism evidence="2 3">
    <name type="scientific">Colletotrichum orchidophilum</name>
    <dbReference type="NCBI Taxonomy" id="1209926"/>
    <lineage>
        <taxon>Eukaryota</taxon>
        <taxon>Fungi</taxon>
        <taxon>Dikarya</taxon>
        <taxon>Ascomycota</taxon>
        <taxon>Pezizomycotina</taxon>
        <taxon>Sordariomycetes</taxon>
        <taxon>Hypocreomycetidae</taxon>
        <taxon>Glomerellales</taxon>
        <taxon>Glomerellaceae</taxon>
        <taxon>Colletotrichum</taxon>
    </lineage>
</organism>
<keyword evidence="3" id="KW-1185">Reference proteome</keyword>
<reference evidence="2 3" key="1">
    <citation type="submission" date="2016-09" db="EMBL/GenBank/DDBJ databases">
        <authorList>
            <person name="Capua I."/>
            <person name="De Benedictis P."/>
            <person name="Joannis T."/>
            <person name="Lombin L.H."/>
            <person name="Cattoli G."/>
        </authorList>
    </citation>
    <scope>NUCLEOTIDE SEQUENCE [LARGE SCALE GENOMIC DNA]</scope>
    <source>
        <strain evidence="2 3">IMI 309357</strain>
    </source>
</reference>
<evidence type="ECO:0000256" key="1">
    <source>
        <dbReference type="SAM" id="MobiDB-lite"/>
    </source>
</evidence>
<protein>
    <submittedName>
        <fullName evidence="2">Uncharacterized protein</fullName>
    </submittedName>
</protein>
<sequence>MMSHSSGQSSLGSPPTKENPIITVDIAPRVAVELKDDWTEARANSAFLLHPTTKPFRPLSKGAAALATLNQKPKGPAGNPLITIKPVQMTEDGLAYMLHGIDEELDIPAQFLRIGIRIVKDFGPGVPEFDNMTPKTSTHAARSKNHSFKAGDMAVCDHFAINIPEIIKIKKLKSNINSGYDVSNVEHSIPCDFVQYGLQMGGPITVKSNFSTW</sequence>
<proteinExistence type="predicted"/>
<dbReference type="OrthoDB" id="4841717at2759"/>
<gene>
    <name evidence="2" type="ORF">CORC01_01254</name>
</gene>
<dbReference type="EMBL" id="MJBS01000006">
    <property type="protein sequence ID" value="OHF03535.1"/>
    <property type="molecule type" value="Genomic_DNA"/>
</dbReference>
<accession>A0A1G4BQC4</accession>
<feature type="compositionally biased region" description="Low complexity" evidence="1">
    <location>
        <begin position="1"/>
        <end position="13"/>
    </location>
</feature>
<dbReference type="RefSeq" id="XP_022480671.1">
    <property type="nucleotide sequence ID" value="XM_022612910.1"/>
</dbReference>
<name>A0A1G4BQC4_9PEZI</name>